<protein>
    <submittedName>
        <fullName evidence="3">Lysophospholipid acyltransferase family protein</fullName>
    </submittedName>
</protein>
<gene>
    <name evidence="3" type="ORF">NJQ99_14490</name>
</gene>
<dbReference type="RefSeq" id="WP_269333590.1">
    <property type="nucleotide sequence ID" value="NZ_JAMZFT010000003.1"/>
</dbReference>
<dbReference type="EMBL" id="JAMZFT010000003">
    <property type="protein sequence ID" value="MCP1337628.1"/>
    <property type="molecule type" value="Genomic_DNA"/>
</dbReference>
<dbReference type="Proteomes" id="UP001055804">
    <property type="component" value="Unassembled WGS sequence"/>
</dbReference>
<dbReference type="InterPro" id="IPR007172">
    <property type="entry name" value="DUF374"/>
</dbReference>
<dbReference type="GO" id="GO:0016746">
    <property type="term" value="F:acyltransferase activity"/>
    <property type="evidence" value="ECO:0007669"/>
    <property type="project" value="UniProtKB-KW"/>
</dbReference>
<evidence type="ECO:0000256" key="1">
    <source>
        <dbReference type="SAM" id="MobiDB-lite"/>
    </source>
</evidence>
<comment type="caution">
    <text evidence="3">The sequence shown here is derived from an EMBL/GenBank/DDBJ whole genome shotgun (WGS) entry which is preliminary data.</text>
</comment>
<sequence>MQPRADDRPGTAAAEAQPLPVAPRPLGPGWRLLTWAARQYIRLTGWAVRWERRIHPEAQALIAAGKPFIIPFWHGRIMMLVHCRPHPFPVEVMISNNLDGSLIAETVAPLNIGAIRGSSRDPRKPQKHKGGREALKTMLARLERGAVVAITPDGPRGPRQRAQDGVVTLARMSGAPIVPVTGAVRRGIRFGSWDRFVMPLPFGRGLILWDAPIVLPRDGDPEEMRLLVETRLNALSEAADREMGRAPIPPAAPRDRP</sequence>
<dbReference type="AlphaFoldDB" id="A0A9J6PBT9"/>
<feature type="region of interest" description="Disordered" evidence="1">
    <location>
        <begin position="1"/>
        <end position="20"/>
    </location>
</feature>
<evidence type="ECO:0000259" key="2">
    <source>
        <dbReference type="Pfam" id="PF04028"/>
    </source>
</evidence>
<keyword evidence="3" id="KW-0012">Acyltransferase</keyword>
<reference evidence="3" key="1">
    <citation type="submission" date="2022-06" db="EMBL/GenBank/DDBJ databases">
        <title>Isolation and Genomics of Futiania mangrovii gen. nov., sp. nov., a Rare and Metabolically-versatile member in the Class Alphaproteobacteria.</title>
        <authorList>
            <person name="Liu L."/>
            <person name="Huang W.-C."/>
            <person name="Pan J."/>
            <person name="Li J."/>
            <person name="Huang Y."/>
            <person name="Du H."/>
            <person name="Liu Y."/>
            <person name="Li M."/>
        </authorList>
    </citation>
    <scope>NUCLEOTIDE SEQUENCE</scope>
    <source>
        <strain evidence="3">FT118</strain>
    </source>
</reference>
<feature type="region of interest" description="Disordered" evidence="1">
    <location>
        <begin position="238"/>
        <end position="257"/>
    </location>
</feature>
<evidence type="ECO:0000313" key="4">
    <source>
        <dbReference type="Proteomes" id="UP001055804"/>
    </source>
</evidence>
<proteinExistence type="predicted"/>
<feature type="compositionally biased region" description="Pro residues" evidence="1">
    <location>
        <begin position="247"/>
        <end position="257"/>
    </location>
</feature>
<keyword evidence="3" id="KW-0808">Transferase</keyword>
<keyword evidence="4" id="KW-1185">Reference proteome</keyword>
<feature type="domain" description="DUF374" evidence="2">
    <location>
        <begin position="89"/>
        <end position="159"/>
    </location>
</feature>
<dbReference type="Pfam" id="PF04028">
    <property type="entry name" value="DUF374"/>
    <property type="match status" value="1"/>
</dbReference>
<name>A0A9J6PBT9_9PROT</name>
<evidence type="ECO:0000313" key="3">
    <source>
        <dbReference type="EMBL" id="MCP1337628.1"/>
    </source>
</evidence>
<organism evidence="3 4">
    <name type="scientific">Futiania mangrovi</name>
    <dbReference type="NCBI Taxonomy" id="2959716"/>
    <lineage>
        <taxon>Bacteria</taxon>
        <taxon>Pseudomonadati</taxon>
        <taxon>Pseudomonadota</taxon>
        <taxon>Alphaproteobacteria</taxon>
        <taxon>Futianiales</taxon>
        <taxon>Futianiaceae</taxon>
        <taxon>Futiania</taxon>
    </lineage>
</organism>
<dbReference type="CDD" id="cd07983">
    <property type="entry name" value="LPLAT_DUF374-like"/>
    <property type="match status" value="1"/>
</dbReference>
<accession>A0A9J6PBT9</accession>